<comment type="caution">
    <text evidence="3">The sequence shown here is derived from an EMBL/GenBank/DDBJ whole genome shotgun (WGS) entry which is preliminary data.</text>
</comment>
<feature type="signal peptide" evidence="2">
    <location>
        <begin position="1"/>
        <end position="27"/>
    </location>
</feature>
<dbReference type="EMBL" id="RWHX01000001">
    <property type="protein sequence ID" value="RSK87013.1"/>
    <property type="molecule type" value="Genomic_DNA"/>
</dbReference>
<reference evidence="3 4" key="1">
    <citation type="submission" date="2018-12" db="EMBL/GenBank/DDBJ databases">
        <title>Whole genome sequence of a Pandoraea apista isolate from a patient with cystic fibrosis.</title>
        <authorList>
            <person name="Kenna D.T."/>
            <person name="Turton J.F."/>
        </authorList>
    </citation>
    <scope>NUCLEOTIDE SEQUENCE [LARGE SCALE GENOMIC DNA]</scope>
    <source>
        <strain evidence="3 4">Pa13324</strain>
    </source>
</reference>
<accession>A0ABX9ZWC1</accession>
<evidence type="ECO:0000256" key="2">
    <source>
        <dbReference type="SAM" id="SignalP"/>
    </source>
</evidence>
<proteinExistence type="predicted"/>
<evidence type="ECO:0000313" key="4">
    <source>
        <dbReference type="Proteomes" id="UP000270216"/>
    </source>
</evidence>
<feature type="compositionally biased region" description="Low complexity" evidence="1">
    <location>
        <begin position="115"/>
        <end position="129"/>
    </location>
</feature>
<feature type="region of interest" description="Disordered" evidence="1">
    <location>
        <begin position="93"/>
        <end position="131"/>
    </location>
</feature>
<evidence type="ECO:0000313" key="3">
    <source>
        <dbReference type="EMBL" id="RSK87013.1"/>
    </source>
</evidence>
<organism evidence="3 4">
    <name type="scientific">Pandoraea apista</name>
    <dbReference type="NCBI Taxonomy" id="93218"/>
    <lineage>
        <taxon>Bacteria</taxon>
        <taxon>Pseudomonadati</taxon>
        <taxon>Pseudomonadota</taxon>
        <taxon>Betaproteobacteria</taxon>
        <taxon>Burkholderiales</taxon>
        <taxon>Burkholderiaceae</taxon>
        <taxon>Pandoraea</taxon>
    </lineage>
</organism>
<keyword evidence="2" id="KW-0732">Signal</keyword>
<sequence>MIRITVKTTRSAMFCLAAACFASAAQADITGGAGVSASVSDALLASTRAANFQHSVVANLSGVAPATAVPVNATNTTTTVANNVRLWDEVIPPAPAPKPTQATMRLPGQPAPAVSMSSYSPNSPSSLASGLQTTSLKVNASAGRLPAGISH</sequence>
<dbReference type="Proteomes" id="UP000270216">
    <property type="component" value="Unassembled WGS sequence"/>
</dbReference>
<evidence type="ECO:0000256" key="1">
    <source>
        <dbReference type="SAM" id="MobiDB-lite"/>
    </source>
</evidence>
<feature type="chain" id="PRO_5045069862" evidence="2">
    <location>
        <begin position="28"/>
        <end position="151"/>
    </location>
</feature>
<gene>
    <name evidence="3" type="ORF">EJE83_00525</name>
</gene>
<name>A0ABX9ZWC1_9BURK</name>
<dbReference type="GeneID" id="47014363"/>
<keyword evidence="4" id="KW-1185">Reference proteome</keyword>
<protein>
    <submittedName>
        <fullName evidence="3">Uncharacterized protein</fullName>
    </submittedName>
</protein>
<dbReference type="RefSeq" id="WP_042115537.1">
    <property type="nucleotide sequence ID" value="NZ_CABPSX010000002.1"/>
</dbReference>